<evidence type="ECO:0000313" key="2">
    <source>
        <dbReference type="Proteomes" id="UP000314294"/>
    </source>
</evidence>
<dbReference type="EMBL" id="SRLO01025001">
    <property type="protein sequence ID" value="TNN21956.1"/>
    <property type="molecule type" value="Genomic_DNA"/>
</dbReference>
<sequence>MSCSEARGADELEDERCPLLALACPLLAAWCHCSFRPRNTRPGHRDTNTTTVLSAEVRVKLREYSTRLVHYPQRKERWAGPRGAARGSGGIQLTFPKAKLLLMSCNQEDLNDWYQSLSSAIG</sequence>
<dbReference type="Proteomes" id="UP000314294">
    <property type="component" value="Unassembled WGS sequence"/>
</dbReference>
<proteinExistence type="predicted"/>
<gene>
    <name evidence="1" type="ORF">EYF80_067932</name>
</gene>
<dbReference type="OrthoDB" id="660555at2759"/>
<dbReference type="AlphaFoldDB" id="A0A4Z2DZK5"/>
<organism evidence="1 2">
    <name type="scientific">Liparis tanakae</name>
    <name type="common">Tanaka's snailfish</name>
    <dbReference type="NCBI Taxonomy" id="230148"/>
    <lineage>
        <taxon>Eukaryota</taxon>
        <taxon>Metazoa</taxon>
        <taxon>Chordata</taxon>
        <taxon>Craniata</taxon>
        <taxon>Vertebrata</taxon>
        <taxon>Euteleostomi</taxon>
        <taxon>Actinopterygii</taxon>
        <taxon>Neopterygii</taxon>
        <taxon>Teleostei</taxon>
        <taxon>Neoteleostei</taxon>
        <taxon>Acanthomorphata</taxon>
        <taxon>Eupercaria</taxon>
        <taxon>Perciformes</taxon>
        <taxon>Cottioidei</taxon>
        <taxon>Cottales</taxon>
        <taxon>Liparidae</taxon>
        <taxon>Liparis</taxon>
    </lineage>
</organism>
<name>A0A4Z2DZK5_9TELE</name>
<reference evidence="1 2" key="1">
    <citation type="submission" date="2019-03" db="EMBL/GenBank/DDBJ databases">
        <title>First draft genome of Liparis tanakae, snailfish: a comprehensive survey of snailfish specific genes.</title>
        <authorList>
            <person name="Kim W."/>
            <person name="Song I."/>
            <person name="Jeong J.-H."/>
            <person name="Kim D."/>
            <person name="Kim S."/>
            <person name="Ryu S."/>
            <person name="Song J.Y."/>
            <person name="Lee S.K."/>
        </authorList>
    </citation>
    <scope>NUCLEOTIDE SEQUENCE [LARGE SCALE GENOMIC DNA]</scope>
    <source>
        <tissue evidence="1">Muscle</tissue>
    </source>
</reference>
<evidence type="ECO:0000313" key="1">
    <source>
        <dbReference type="EMBL" id="TNN21956.1"/>
    </source>
</evidence>
<protein>
    <submittedName>
        <fullName evidence="1">Uncharacterized protein</fullName>
    </submittedName>
</protein>
<comment type="caution">
    <text evidence="1">The sequence shown here is derived from an EMBL/GenBank/DDBJ whole genome shotgun (WGS) entry which is preliminary data.</text>
</comment>
<accession>A0A4Z2DZK5</accession>
<keyword evidence="2" id="KW-1185">Reference proteome</keyword>